<dbReference type="PhylomeDB" id="B3RRM1"/>
<evidence type="ECO:0000256" key="9">
    <source>
        <dbReference type="ARBA" id="ARBA00023180"/>
    </source>
</evidence>
<dbReference type="Proteomes" id="UP000009022">
    <property type="component" value="Unassembled WGS sequence"/>
</dbReference>
<evidence type="ECO:0000256" key="6">
    <source>
        <dbReference type="ARBA" id="ARBA00023040"/>
    </source>
</evidence>
<dbReference type="Pfam" id="PF00003">
    <property type="entry name" value="7tm_3"/>
    <property type="match status" value="1"/>
</dbReference>
<dbReference type="FunFam" id="2.10.50.30:FF:000004">
    <property type="entry name" value="Taste receptor type 1 member 3-like protein"/>
    <property type="match status" value="1"/>
</dbReference>
<dbReference type="RefSeq" id="XP_002110370.1">
    <property type="nucleotide sequence ID" value="XM_002110334.1"/>
</dbReference>
<reference evidence="13 14" key="1">
    <citation type="journal article" date="2008" name="Nature">
        <title>The Trichoplax genome and the nature of placozoans.</title>
        <authorList>
            <person name="Srivastava M."/>
            <person name="Begovic E."/>
            <person name="Chapman J."/>
            <person name="Putnam N.H."/>
            <person name="Hellsten U."/>
            <person name="Kawashima T."/>
            <person name="Kuo A."/>
            <person name="Mitros T."/>
            <person name="Salamov A."/>
            <person name="Carpenter M.L."/>
            <person name="Signorovitch A.Y."/>
            <person name="Moreno M.A."/>
            <person name="Kamm K."/>
            <person name="Grimwood J."/>
            <person name="Schmutz J."/>
            <person name="Shapiro H."/>
            <person name="Grigoriev I.V."/>
            <person name="Buss L.W."/>
            <person name="Schierwater B."/>
            <person name="Dellaporta S.L."/>
            <person name="Rokhsar D.S."/>
        </authorList>
    </citation>
    <scope>NUCLEOTIDE SEQUENCE [LARGE SCALE GENOMIC DNA]</scope>
    <source>
        <strain evidence="13 14">Grell-BS-1999</strain>
    </source>
</reference>
<feature type="transmembrane region" description="Helical" evidence="11">
    <location>
        <begin position="582"/>
        <end position="604"/>
    </location>
</feature>
<dbReference type="CDD" id="cd06350">
    <property type="entry name" value="PBP1_GPCR_family_C-like"/>
    <property type="match status" value="1"/>
</dbReference>
<gene>
    <name evidence="13" type="ORF">TRIADDRAFT_54290</name>
</gene>
<dbReference type="SUPFAM" id="SSF57586">
    <property type="entry name" value="TNF receptor-like"/>
    <property type="match status" value="1"/>
</dbReference>
<dbReference type="PANTHER" id="PTHR24060">
    <property type="entry name" value="METABOTROPIC GLUTAMATE RECEPTOR"/>
    <property type="match status" value="1"/>
</dbReference>
<dbReference type="OMA" id="PEWPDAN"/>
<dbReference type="CDD" id="cd13953">
    <property type="entry name" value="7tm_classC_mGluR-like"/>
    <property type="match status" value="1"/>
</dbReference>
<protein>
    <recommendedName>
        <fullName evidence="12">G-protein coupled receptors family 3 profile domain-containing protein</fullName>
    </recommendedName>
</protein>
<evidence type="ECO:0000313" key="14">
    <source>
        <dbReference type="Proteomes" id="UP000009022"/>
    </source>
</evidence>
<feature type="transmembrane region" description="Helical" evidence="11">
    <location>
        <begin position="727"/>
        <end position="747"/>
    </location>
</feature>
<organism evidence="13 14">
    <name type="scientific">Trichoplax adhaerens</name>
    <name type="common">Trichoplax reptans</name>
    <dbReference type="NCBI Taxonomy" id="10228"/>
    <lineage>
        <taxon>Eukaryota</taxon>
        <taxon>Metazoa</taxon>
        <taxon>Placozoa</taxon>
        <taxon>Uniplacotomia</taxon>
        <taxon>Trichoplacea</taxon>
        <taxon>Trichoplacidae</taxon>
        <taxon>Trichoplax</taxon>
    </lineage>
</organism>
<evidence type="ECO:0000256" key="2">
    <source>
        <dbReference type="ARBA" id="ARBA00022475"/>
    </source>
</evidence>
<dbReference type="Gene3D" id="3.40.50.2300">
    <property type="match status" value="2"/>
</dbReference>
<keyword evidence="7 11" id="KW-0472">Membrane</keyword>
<dbReference type="Pfam" id="PF07562">
    <property type="entry name" value="NCD3G"/>
    <property type="match status" value="1"/>
</dbReference>
<dbReference type="OrthoDB" id="5983316at2759"/>
<dbReference type="KEGG" id="tad:TRIADDRAFT_54290"/>
<dbReference type="InterPro" id="IPR017978">
    <property type="entry name" value="GPCR_3_C"/>
</dbReference>
<feature type="domain" description="G-protein coupled receptors family 3 profile" evidence="12">
    <location>
        <begin position="581"/>
        <end position="817"/>
    </location>
</feature>
<dbReference type="HOGENOM" id="CLU_005389_1_1_1"/>
<dbReference type="InterPro" id="IPR038550">
    <property type="entry name" value="GPCR_3_9-Cys_sf"/>
</dbReference>
<dbReference type="GeneID" id="6752104"/>
<evidence type="ECO:0000256" key="1">
    <source>
        <dbReference type="ARBA" id="ARBA00004651"/>
    </source>
</evidence>
<dbReference type="GO" id="GO:0001640">
    <property type="term" value="F:adenylate cyclase inhibiting G protein-coupled glutamate receptor activity"/>
    <property type="evidence" value="ECO:0000318"/>
    <property type="project" value="GO_Central"/>
</dbReference>
<dbReference type="PROSITE" id="PS00980">
    <property type="entry name" value="G_PROTEIN_RECEP_F3_2"/>
    <property type="match status" value="1"/>
</dbReference>
<sequence length="823" mass="91409">MCDISVAFTCYLVIGFHIGLSPYTANGENTIGNEVSGIRAFQQGDFILGGFFDVLNDYDAKTGHCSKINAQNVQQVQAMIYAIKMINEDSTLLPKVTFGYDIRDTCRSSQLALRYAMNYVKHNRDLELNSSNTANFVHGRIAAVIGAASSKESIAVATMLSNFELLQISYSASSRRLSNVAEYKSFFRTVPSDDYEADAIVQIIRQFRWNYVGIVIVDDAFGEAMGNTLLRSTTSLGVCIPIFAKFQIYRKQQDMITIIQRLIAKQNVQAIVLICDPVDALSFFRQAERLGLTDRNFIAVSGWSNSPLVRRFPTSVVSGSLGVMLPDHNIEKFMQYLKTLNFCNNQANPWFQKIFKESYNGNDCNLPNEATNPATNDFYANGVYVGYIIDAIYTVAHALHTMLNCKPGASCSVMDNVNAAKHINLKELHKFVYNVSFNGITAHPVRFDKTGDGPGIYKYCNLQIDPSSKILQTVVVGSYSATEIATNSSKFYLQTNEIIWHSGAILPPESQCSADCPPGTYRIFSIAERCCWTCPPCPTHHYSNYTNTVHCHDCLRGWTANSNATGCLAVFRRHLRITDGPALLVVIIASIFVSLTLTTCFLVHRRRKNILITESSYLLNMLLLIGLLSNYVLPILLLIPITPLICTLSFIAFSFCTTLVLLVLLMKIANLNRIQDERSPGENTSSIISNIVIQLAVLILTLMFLGIDDVTSKKVVYLYCKTNNNAIAVYAYAQFGLLNILCIYRAFKARSVPIACYESRYILLASILSLGLFSFAAPAYFYATGISKFGLSAIGAVAFPALIFLCLFVRKIIAILFPECSSK</sequence>
<dbReference type="PRINTS" id="PR00248">
    <property type="entry name" value="GPCRMGR"/>
</dbReference>
<dbReference type="InterPro" id="IPR028082">
    <property type="entry name" value="Peripla_BP_I"/>
</dbReference>
<feature type="transmembrane region" description="Helical" evidence="11">
    <location>
        <begin position="616"/>
        <end position="641"/>
    </location>
</feature>
<evidence type="ECO:0000256" key="10">
    <source>
        <dbReference type="ARBA" id="ARBA00023224"/>
    </source>
</evidence>
<dbReference type="eggNOG" id="KOG1056">
    <property type="taxonomic scope" value="Eukaryota"/>
</dbReference>
<evidence type="ECO:0000256" key="8">
    <source>
        <dbReference type="ARBA" id="ARBA00023170"/>
    </source>
</evidence>
<feature type="transmembrane region" description="Helical" evidence="11">
    <location>
        <begin position="759"/>
        <end position="783"/>
    </location>
</feature>
<dbReference type="SUPFAM" id="SSF53822">
    <property type="entry name" value="Periplasmic binding protein-like I"/>
    <property type="match status" value="1"/>
</dbReference>
<name>B3RRM1_TRIAD</name>
<dbReference type="EMBL" id="DS985243">
    <property type="protein sequence ID" value="EDV26374.1"/>
    <property type="molecule type" value="Genomic_DNA"/>
</dbReference>
<keyword evidence="4" id="KW-0732">Signal</keyword>
<evidence type="ECO:0000256" key="5">
    <source>
        <dbReference type="ARBA" id="ARBA00022989"/>
    </source>
</evidence>
<dbReference type="InterPro" id="IPR001828">
    <property type="entry name" value="ANF_lig-bd_rcpt"/>
</dbReference>
<dbReference type="PROSITE" id="PS50259">
    <property type="entry name" value="G_PROTEIN_RECEP_F3_4"/>
    <property type="match status" value="1"/>
</dbReference>
<evidence type="ECO:0000256" key="7">
    <source>
        <dbReference type="ARBA" id="ARBA00023136"/>
    </source>
</evidence>
<dbReference type="AlphaFoldDB" id="B3RRM1"/>
<dbReference type="InterPro" id="IPR050726">
    <property type="entry name" value="mGluR"/>
</dbReference>
<comment type="subcellular location">
    <subcellularLocation>
        <location evidence="1">Cell membrane</location>
        <topology evidence="1">Multi-pass membrane protein</topology>
    </subcellularLocation>
</comment>
<keyword evidence="2" id="KW-1003">Cell membrane</keyword>
<feature type="transmembrane region" description="Helical" evidence="11">
    <location>
        <begin position="647"/>
        <end position="666"/>
    </location>
</feature>
<dbReference type="Pfam" id="PF01094">
    <property type="entry name" value="ANF_receptor"/>
    <property type="match status" value="1"/>
</dbReference>
<dbReference type="GO" id="GO:0005886">
    <property type="term" value="C:plasma membrane"/>
    <property type="evidence" value="ECO:0000318"/>
    <property type="project" value="GO_Central"/>
</dbReference>
<evidence type="ECO:0000256" key="11">
    <source>
        <dbReference type="SAM" id="Phobius"/>
    </source>
</evidence>
<dbReference type="InParanoid" id="B3RRM1"/>
<evidence type="ECO:0000256" key="4">
    <source>
        <dbReference type="ARBA" id="ARBA00022729"/>
    </source>
</evidence>
<evidence type="ECO:0000313" key="13">
    <source>
        <dbReference type="EMBL" id="EDV26374.1"/>
    </source>
</evidence>
<dbReference type="Gene3D" id="2.10.50.30">
    <property type="entry name" value="GPCR, family 3, nine cysteines domain"/>
    <property type="match status" value="1"/>
</dbReference>
<dbReference type="GO" id="GO:0051966">
    <property type="term" value="P:regulation of synaptic transmission, glutamatergic"/>
    <property type="evidence" value="ECO:0000318"/>
    <property type="project" value="GO_Central"/>
</dbReference>
<dbReference type="InterPro" id="IPR017979">
    <property type="entry name" value="GPCR_3_CS"/>
</dbReference>
<dbReference type="InterPro" id="IPR000337">
    <property type="entry name" value="GPCR_3"/>
</dbReference>
<dbReference type="GO" id="GO:0007216">
    <property type="term" value="P:G protein-coupled glutamate receptor signaling pathway"/>
    <property type="evidence" value="ECO:0000318"/>
    <property type="project" value="GO_Central"/>
</dbReference>
<keyword evidence="14" id="KW-1185">Reference proteome</keyword>
<keyword evidence="3 11" id="KW-0812">Transmembrane</keyword>
<keyword evidence="5 11" id="KW-1133">Transmembrane helix</keyword>
<feature type="transmembrane region" description="Helical" evidence="11">
    <location>
        <begin position="789"/>
        <end position="809"/>
    </location>
</feature>
<evidence type="ECO:0000259" key="12">
    <source>
        <dbReference type="PROSITE" id="PS50259"/>
    </source>
</evidence>
<dbReference type="InterPro" id="IPR011500">
    <property type="entry name" value="GPCR_3_9-Cys_dom"/>
</dbReference>
<evidence type="ECO:0000256" key="3">
    <source>
        <dbReference type="ARBA" id="ARBA00022692"/>
    </source>
</evidence>
<keyword evidence="9" id="KW-0325">Glycoprotein</keyword>
<keyword evidence="6" id="KW-0297">G-protein coupled receptor</keyword>
<feature type="transmembrane region" description="Helical" evidence="11">
    <location>
        <begin position="687"/>
        <end position="707"/>
    </location>
</feature>
<dbReference type="CTD" id="6752104"/>
<keyword evidence="8" id="KW-0675">Receptor</keyword>
<accession>B3RRM1</accession>
<keyword evidence="10" id="KW-0807">Transducer</keyword>
<proteinExistence type="predicted"/>
<dbReference type="STRING" id="10228.B3RRM1"/>